<sequence>MNFRKLEAKECRLIIMRHGTNGEYRDSRPKDTICDESYEQAFKFGFKLRAGGIKLDEVVMSPRGRAVKAAFACAEGNSKVGESLPSFRTDERMRDGSNDKPEIVAIVKAYAEKKGIGSEQACVECPDPEVRGYILKRAEEHAALWRVLARWNTGQTILACGHGGLIEPGILLLKNPETPSLPQAGQPIQYLEMGGAVELILTSAGELVEENYLR</sequence>
<evidence type="ECO:0008006" key="3">
    <source>
        <dbReference type="Google" id="ProtNLM"/>
    </source>
</evidence>
<dbReference type="Proteomes" id="UP000178432">
    <property type="component" value="Unassembled WGS sequence"/>
</dbReference>
<proteinExistence type="predicted"/>
<dbReference type="InterPro" id="IPR029033">
    <property type="entry name" value="His_PPase_superfam"/>
</dbReference>
<protein>
    <recommendedName>
        <fullName evidence="3">Phosphoglycerate mutase</fullName>
    </recommendedName>
</protein>
<evidence type="ECO:0000313" key="2">
    <source>
        <dbReference type="Proteomes" id="UP000178432"/>
    </source>
</evidence>
<reference evidence="1 2" key="1">
    <citation type="journal article" date="2016" name="Nat. Commun.">
        <title>Thousands of microbial genomes shed light on interconnected biogeochemical processes in an aquifer system.</title>
        <authorList>
            <person name="Anantharaman K."/>
            <person name="Brown C.T."/>
            <person name="Hug L.A."/>
            <person name="Sharon I."/>
            <person name="Castelle C.J."/>
            <person name="Probst A.J."/>
            <person name="Thomas B.C."/>
            <person name="Singh A."/>
            <person name="Wilkins M.J."/>
            <person name="Karaoz U."/>
            <person name="Brodie E.L."/>
            <person name="Williams K.H."/>
            <person name="Hubbard S.S."/>
            <person name="Banfield J.F."/>
        </authorList>
    </citation>
    <scope>NUCLEOTIDE SEQUENCE [LARGE SCALE GENOMIC DNA]</scope>
</reference>
<dbReference type="Gene3D" id="3.40.50.1240">
    <property type="entry name" value="Phosphoglycerate mutase-like"/>
    <property type="match status" value="1"/>
</dbReference>
<comment type="caution">
    <text evidence="1">The sequence shown here is derived from an EMBL/GenBank/DDBJ whole genome shotgun (WGS) entry which is preliminary data.</text>
</comment>
<organism evidence="1 2">
    <name type="scientific">Candidatus Buchananbacteria bacterium RIFCSPHIGHO2_01_FULL_46_12</name>
    <dbReference type="NCBI Taxonomy" id="1797536"/>
    <lineage>
        <taxon>Bacteria</taxon>
        <taxon>Candidatus Buchananiibacteriota</taxon>
    </lineage>
</organism>
<gene>
    <name evidence="1" type="ORF">A2663_00460</name>
</gene>
<name>A0A1G1Y272_9BACT</name>
<dbReference type="EMBL" id="MHIF01000069">
    <property type="protein sequence ID" value="OGY45926.1"/>
    <property type="molecule type" value="Genomic_DNA"/>
</dbReference>
<evidence type="ECO:0000313" key="1">
    <source>
        <dbReference type="EMBL" id="OGY45926.1"/>
    </source>
</evidence>
<dbReference type="SUPFAM" id="SSF53254">
    <property type="entry name" value="Phosphoglycerate mutase-like"/>
    <property type="match status" value="1"/>
</dbReference>
<dbReference type="AlphaFoldDB" id="A0A1G1Y272"/>
<accession>A0A1G1Y272</accession>
<dbReference type="CDD" id="cd07040">
    <property type="entry name" value="HP"/>
    <property type="match status" value="1"/>
</dbReference>